<comment type="caution">
    <text evidence="1">The sequence shown here is derived from an EMBL/GenBank/DDBJ whole genome shotgun (WGS) entry which is preliminary data.</text>
</comment>
<keyword evidence="2" id="KW-1185">Reference proteome</keyword>
<sequence>MLSRYPDSGSRQVDEAGALSVRAISACRCPDCEDTDASFTPTELRSADATDFTKKSPFLDSVNCTSAPNGEGDDLL</sequence>
<organism evidence="1 2">
    <name type="scientific">Novipirellula artificiosorum</name>
    <dbReference type="NCBI Taxonomy" id="2528016"/>
    <lineage>
        <taxon>Bacteria</taxon>
        <taxon>Pseudomonadati</taxon>
        <taxon>Planctomycetota</taxon>
        <taxon>Planctomycetia</taxon>
        <taxon>Pirellulales</taxon>
        <taxon>Pirellulaceae</taxon>
        <taxon>Novipirellula</taxon>
    </lineage>
</organism>
<proteinExistence type="predicted"/>
<protein>
    <submittedName>
        <fullName evidence="1">Uncharacterized protein</fullName>
    </submittedName>
</protein>
<dbReference type="AlphaFoldDB" id="A0A5C6DV75"/>
<dbReference type="EMBL" id="SJPV01000002">
    <property type="protein sequence ID" value="TWU40590.1"/>
    <property type="molecule type" value="Genomic_DNA"/>
</dbReference>
<name>A0A5C6DV75_9BACT</name>
<reference evidence="1 2" key="1">
    <citation type="submission" date="2019-02" db="EMBL/GenBank/DDBJ databases">
        <title>Deep-cultivation of Planctomycetes and their phenomic and genomic characterization uncovers novel biology.</title>
        <authorList>
            <person name="Wiegand S."/>
            <person name="Jogler M."/>
            <person name="Boedeker C."/>
            <person name="Pinto D."/>
            <person name="Vollmers J."/>
            <person name="Rivas-Marin E."/>
            <person name="Kohn T."/>
            <person name="Peeters S.H."/>
            <person name="Heuer A."/>
            <person name="Rast P."/>
            <person name="Oberbeckmann S."/>
            <person name="Bunk B."/>
            <person name="Jeske O."/>
            <person name="Meyerdierks A."/>
            <person name="Storesund J.E."/>
            <person name="Kallscheuer N."/>
            <person name="Luecker S."/>
            <person name="Lage O.M."/>
            <person name="Pohl T."/>
            <person name="Merkel B.J."/>
            <person name="Hornburger P."/>
            <person name="Mueller R.-W."/>
            <person name="Bruemmer F."/>
            <person name="Labrenz M."/>
            <person name="Spormann A.M."/>
            <person name="Op Den Camp H."/>
            <person name="Overmann J."/>
            <person name="Amann R."/>
            <person name="Jetten M.S.M."/>
            <person name="Mascher T."/>
            <person name="Medema M.H."/>
            <person name="Devos D.P."/>
            <person name="Kaster A.-K."/>
            <person name="Ovreas L."/>
            <person name="Rohde M."/>
            <person name="Galperin M.Y."/>
            <person name="Jogler C."/>
        </authorList>
    </citation>
    <scope>NUCLEOTIDE SEQUENCE [LARGE SCALE GENOMIC DNA]</scope>
    <source>
        <strain evidence="1 2">Poly41</strain>
    </source>
</reference>
<gene>
    <name evidence="1" type="ORF">Poly41_14230</name>
</gene>
<evidence type="ECO:0000313" key="1">
    <source>
        <dbReference type="EMBL" id="TWU40590.1"/>
    </source>
</evidence>
<accession>A0A5C6DV75</accession>
<dbReference type="Proteomes" id="UP000319143">
    <property type="component" value="Unassembled WGS sequence"/>
</dbReference>
<evidence type="ECO:0000313" key="2">
    <source>
        <dbReference type="Proteomes" id="UP000319143"/>
    </source>
</evidence>